<gene>
    <name evidence="17" type="ORF">E2986_11924</name>
</gene>
<comment type="pathway">
    <text evidence="3">Energy metabolism; oxidative phosphorylation.</text>
</comment>
<dbReference type="InterPro" id="IPR000883">
    <property type="entry name" value="Cyt_C_Oxase_1"/>
</dbReference>
<dbReference type="Gene3D" id="1.20.210.10">
    <property type="entry name" value="Cytochrome c oxidase-like, subunit I domain"/>
    <property type="match status" value="1"/>
</dbReference>
<evidence type="ECO:0000256" key="15">
    <source>
        <dbReference type="SAM" id="Phobius"/>
    </source>
</evidence>
<sequence>MIKLFSRSISITVILLILSLPVLAGAITILLFDRNFNTSNGRRRSNFISTFILIFWSSRSLYFNFTWVWRKKRNIFGNLRIIYAILGIGFLELTGIILSNSSIDIILHDSYYVVGHFHYVLSIAAVFSIIARFIH</sequence>
<evidence type="ECO:0000313" key="18">
    <source>
        <dbReference type="Proteomes" id="UP000655588"/>
    </source>
</evidence>
<evidence type="ECO:0000256" key="1">
    <source>
        <dbReference type="ARBA" id="ARBA00001971"/>
    </source>
</evidence>
<evidence type="ECO:0000313" key="17">
    <source>
        <dbReference type="EMBL" id="KAF3421034.1"/>
    </source>
</evidence>
<dbReference type="SUPFAM" id="SSF81442">
    <property type="entry name" value="Cytochrome c oxidase subunit I-like"/>
    <property type="match status" value="1"/>
</dbReference>
<evidence type="ECO:0000256" key="11">
    <source>
        <dbReference type="ARBA" id="ARBA00022982"/>
    </source>
</evidence>
<proteinExistence type="inferred from homology"/>
<dbReference type="GO" id="GO:0006123">
    <property type="term" value="P:mitochondrial electron transport, cytochrome c to oxygen"/>
    <property type="evidence" value="ECO:0007669"/>
    <property type="project" value="TreeGrafter"/>
</dbReference>
<dbReference type="PANTHER" id="PTHR10422">
    <property type="entry name" value="CYTOCHROME C OXIDASE SUBUNIT 1"/>
    <property type="match status" value="1"/>
</dbReference>
<dbReference type="EMBL" id="WNWW01000897">
    <property type="protein sequence ID" value="KAF3421034.1"/>
    <property type="molecule type" value="Genomic_DNA"/>
</dbReference>
<dbReference type="PANTHER" id="PTHR10422:SF18">
    <property type="entry name" value="CYTOCHROME C OXIDASE SUBUNIT 1"/>
    <property type="match status" value="1"/>
</dbReference>
<comment type="subcellular location">
    <subcellularLocation>
        <location evidence="2">Mitochondrion inner membrane</location>
        <topology evidence="2">Multi-pass membrane protein</topology>
    </subcellularLocation>
</comment>
<dbReference type="GO" id="GO:0015990">
    <property type="term" value="P:electron transport coupled proton transport"/>
    <property type="evidence" value="ECO:0007669"/>
    <property type="project" value="TreeGrafter"/>
</dbReference>
<keyword evidence="7" id="KW-0813">Transport</keyword>
<dbReference type="AlphaFoldDB" id="A0A833VUS9"/>
<dbReference type="GO" id="GO:0005743">
    <property type="term" value="C:mitochondrial inner membrane"/>
    <property type="evidence" value="ECO:0007669"/>
    <property type="project" value="UniProtKB-SubCell"/>
</dbReference>
<dbReference type="GO" id="GO:0020037">
    <property type="term" value="F:heme binding"/>
    <property type="evidence" value="ECO:0007669"/>
    <property type="project" value="InterPro"/>
</dbReference>
<keyword evidence="10" id="KW-1278">Translocase</keyword>
<accession>A0A833VUS9</accession>
<dbReference type="Proteomes" id="UP000655588">
    <property type="component" value="Unassembled WGS sequence"/>
</dbReference>
<reference evidence="17" key="1">
    <citation type="submission" date="2019-11" db="EMBL/GenBank/DDBJ databases">
        <title>The nuclear and mitochondrial genomes of Frieseomelitta varia - a highly eusocial stingless bee (Meliponini) with a permanently sterile worker caste.</title>
        <authorList>
            <person name="Freitas F.C.P."/>
            <person name="Lourenco A.P."/>
            <person name="Nunes F.M.F."/>
            <person name="Paschoal A.R."/>
            <person name="Abreu F.C.P."/>
            <person name="Barbin F.O."/>
            <person name="Bataglia L."/>
            <person name="Cardoso-Junior C.A.M."/>
            <person name="Cervoni M.S."/>
            <person name="Silva S.R."/>
            <person name="Dalarmi F."/>
            <person name="Del Lama M.A."/>
            <person name="Depintor T.S."/>
            <person name="Ferreira K.M."/>
            <person name="Goria P.S."/>
            <person name="Jaskot M.C."/>
            <person name="Lago D.C."/>
            <person name="Luna-Lucena D."/>
            <person name="Moda L.M."/>
            <person name="Nascimento L."/>
            <person name="Pedrino M."/>
            <person name="Rabico F.O."/>
            <person name="Sanches F.C."/>
            <person name="Santos D.E."/>
            <person name="Santos C.G."/>
            <person name="Vieira J."/>
            <person name="Lopes T.F."/>
            <person name="Barchuk A.R."/>
            <person name="Hartfelder K."/>
            <person name="Simoes Z.L.P."/>
            <person name="Bitondi M.M.G."/>
            <person name="Pinheiro D.G."/>
        </authorList>
    </citation>
    <scope>NUCLEOTIDE SEQUENCE</scope>
    <source>
        <strain evidence="17">USP_RPSP 00005682</strain>
        <tissue evidence="17">Whole individual</tissue>
    </source>
</reference>
<comment type="similarity">
    <text evidence="4">Belongs to the heme-copper respiratory oxidase family.</text>
</comment>
<evidence type="ECO:0000256" key="2">
    <source>
        <dbReference type="ARBA" id="ARBA00004448"/>
    </source>
</evidence>
<dbReference type="GO" id="GO:0046872">
    <property type="term" value="F:metal ion binding"/>
    <property type="evidence" value="ECO:0007669"/>
    <property type="project" value="UniProtKB-KW"/>
</dbReference>
<keyword evidence="7" id="KW-0679">Respiratory chain</keyword>
<name>A0A833VUS9_9HYME</name>
<keyword evidence="8" id="KW-0479">Metal-binding</keyword>
<evidence type="ECO:0000256" key="14">
    <source>
        <dbReference type="ARBA" id="ARBA00049512"/>
    </source>
</evidence>
<evidence type="ECO:0000256" key="9">
    <source>
        <dbReference type="ARBA" id="ARBA00022792"/>
    </source>
</evidence>
<feature type="transmembrane region" description="Helical" evidence="15">
    <location>
        <begin position="81"/>
        <end position="99"/>
    </location>
</feature>
<keyword evidence="15" id="KW-0472">Membrane</keyword>
<dbReference type="InterPro" id="IPR023616">
    <property type="entry name" value="Cyt_c_oxase-like_su1_dom"/>
</dbReference>
<evidence type="ECO:0000256" key="10">
    <source>
        <dbReference type="ARBA" id="ARBA00022967"/>
    </source>
</evidence>
<comment type="catalytic activity">
    <reaction evidence="14">
        <text>4 Fe(II)-[cytochrome c] + O2 + 8 H(+)(in) = 4 Fe(III)-[cytochrome c] + 2 H2O + 4 H(+)(out)</text>
        <dbReference type="Rhea" id="RHEA:11436"/>
        <dbReference type="Rhea" id="RHEA-COMP:10350"/>
        <dbReference type="Rhea" id="RHEA-COMP:14399"/>
        <dbReference type="ChEBI" id="CHEBI:15377"/>
        <dbReference type="ChEBI" id="CHEBI:15378"/>
        <dbReference type="ChEBI" id="CHEBI:15379"/>
        <dbReference type="ChEBI" id="CHEBI:29033"/>
        <dbReference type="ChEBI" id="CHEBI:29034"/>
        <dbReference type="EC" id="7.1.1.9"/>
    </reaction>
    <physiologicalReaction direction="left-to-right" evidence="14">
        <dbReference type="Rhea" id="RHEA:11437"/>
    </physiologicalReaction>
</comment>
<dbReference type="UniPathway" id="UPA00705"/>
<evidence type="ECO:0000256" key="4">
    <source>
        <dbReference type="ARBA" id="ARBA00009578"/>
    </source>
</evidence>
<dbReference type="Pfam" id="PF00115">
    <property type="entry name" value="COX1"/>
    <property type="match status" value="1"/>
</dbReference>
<comment type="subunit">
    <text evidence="5">Component of the cytochrome c oxidase (complex IV, CIV), a multisubunit enzyme composed of a catalytic core of 3 subunits and several supernumerary subunits. The complex exists as a monomer or a dimer and forms supercomplexes (SCs) in the inner mitochondrial membrane with ubiquinol-cytochrome c oxidoreductase (cytochrome b-c1 complex, complex III, CIII).</text>
</comment>
<dbReference type="InterPro" id="IPR036927">
    <property type="entry name" value="Cyt_c_oxase-like_su1_sf"/>
</dbReference>
<comment type="cofactor">
    <cofactor evidence="1">
        <name>heme</name>
        <dbReference type="ChEBI" id="CHEBI:30413"/>
    </cofactor>
</comment>
<evidence type="ECO:0000256" key="12">
    <source>
        <dbReference type="ARBA" id="ARBA00023128"/>
    </source>
</evidence>
<evidence type="ECO:0000256" key="6">
    <source>
        <dbReference type="ARBA" id="ARBA00015947"/>
    </source>
</evidence>
<evidence type="ECO:0000259" key="16">
    <source>
        <dbReference type="PROSITE" id="PS50855"/>
    </source>
</evidence>
<evidence type="ECO:0000256" key="13">
    <source>
        <dbReference type="ARBA" id="ARBA00032715"/>
    </source>
</evidence>
<keyword evidence="11" id="KW-0249">Electron transport</keyword>
<protein>
    <recommendedName>
        <fullName evidence="6">Cytochrome c oxidase subunit 1</fullName>
    </recommendedName>
    <alternativeName>
        <fullName evidence="13">Cytochrome c oxidase polypeptide I</fullName>
    </alternativeName>
</protein>
<evidence type="ECO:0000256" key="8">
    <source>
        <dbReference type="ARBA" id="ARBA00022723"/>
    </source>
</evidence>
<evidence type="ECO:0000256" key="3">
    <source>
        <dbReference type="ARBA" id="ARBA00004673"/>
    </source>
</evidence>
<feature type="transmembrane region" description="Helical" evidence="15">
    <location>
        <begin position="48"/>
        <end position="69"/>
    </location>
</feature>
<feature type="transmembrane region" description="Helical" evidence="15">
    <location>
        <begin position="111"/>
        <end position="134"/>
    </location>
</feature>
<evidence type="ECO:0000256" key="7">
    <source>
        <dbReference type="ARBA" id="ARBA00022660"/>
    </source>
</evidence>
<keyword evidence="18" id="KW-1185">Reference proteome</keyword>
<keyword evidence="9" id="KW-0999">Mitochondrion inner membrane</keyword>
<keyword evidence="12" id="KW-0496">Mitochondrion</keyword>
<organism evidence="17 18">
    <name type="scientific">Frieseomelitta varia</name>
    <dbReference type="NCBI Taxonomy" id="561572"/>
    <lineage>
        <taxon>Eukaryota</taxon>
        <taxon>Metazoa</taxon>
        <taxon>Ecdysozoa</taxon>
        <taxon>Arthropoda</taxon>
        <taxon>Hexapoda</taxon>
        <taxon>Insecta</taxon>
        <taxon>Pterygota</taxon>
        <taxon>Neoptera</taxon>
        <taxon>Endopterygota</taxon>
        <taxon>Hymenoptera</taxon>
        <taxon>Apocrita</taxon>
        <taxon>Aculeata</taxon>
        <taxon>Apoidea</taxon>
        <taxon>Anthophila</taxon>
        <taxon>Apidae</taxon>
        <taxon>Frieseomelitta</taxon>
    </lineage>
</organism>
<evidence type="ECO:0000256" key="5">
    <source>
        <dbReference type="ARBA" id="ARBA00011164"/>
    </source>
</evidence>
<feature type="domain" description="Cytochrome oxidase subunit I profile" evidence="16">
    <location>
        <begin position="48"/>
        <end position="135"/>
    </location>
</feature>
<dbReference type="PROSITE" id="PS50855">
    <property type="entry name" value="COX1"/>
    <property type="match status" value="1"/>
</dbReference>
<comment type="caution">
    <text evidence="17">The sequence shown here is derived from an EMBL/GenBank/DDBJ whole genome shotgun (WGS) entry which is preliminary data.</text>
</comment>
<keyword evidence="15" id="KW-1133">Transmembrane helix</keyword>
<keyword evidence="15" id="KW-0812">Transmembrane</keyword>
<dbReference type="GO" id="GO:0004129">
    <property type="term" value="F:cytochrome-c oxidase activity"/>
    <property type="evidence" value="ECO:0007669"/>
    <property type="project" value="UniProtKB-EC"/>
</dbReference>